<evidence type="ECO:0000259" key="4">
    <source>
        <dbReference type="Pfam" id="PF02737"/>
    </source>
</evidence>
<feature type="domain" description="3-hydroxyacyl-CoA dehydrogenase C-terminal" evidence="3">
    <location>
        <begin position="172"/>
        <end position="266"/>
    </location>
</feature>
<keyword evidence="6" id="KW-1185">Reference proteome</keyword>
<dbReference type="PANTHER" id="PTHR48075">
    <property type="entry name" value="3-HYDROXYACYL-COA DEHYDROGENASE FAMILY PROTEIN"/>
    <property type="match status" value="1"/>
</dbReference>
<evidence type="ECO:0000259" key="3">
    <source>
        <dbReference type="Pfam" id="PF00725"/>
    </source>
</evidence>
<comment type="caution">
    <text evidence="5">The sequence shown here is derived from an EMBL/GenBank/DDBJ whole genome shotgun (WGS) entry which is preliminary data.</text>
</comment>
<feature type="domain" description="3-hydroxyacyl-CoA dehydrogenase NAD binding" evidence="4">
    <location>
        <begin position="2"/>
        <end position="168"/>
    </location>
</feature>
<dbReference type="EMBL" id="JBHSNW010000013">
    <property type="protein sequence ID" value="MFC5818525.1"/>
    <property type="molecule type" value="Genomic_DNA"/>
</dbReference>
<sequence length="496" mass="53120">MTVAVAGLGPMGRGIARVFDRAGARVVVCDVSPEATEAGLTLIRREAEADGEKATVEAGTLRSALREATLFVEAVVENMEAKAALLAEVRAHGRDDLVVASNTSSLSVGEMGKAFGDPSRVIGLHFFNPPTKMRLVEVIKAAATADEVHENALGIVRELGKTPVTCADSPNFVVNRVCRPLYYEAQLLVMQGLEPAVVDAVARGALGHRMGPLELLDFTGLHTHLASSETAHREFGDPRYRPIPLVRGLVRNGMTGRAAGRGFYDYAVEPPRDGRGRVTRAAGPAPEGVSLHVTGPHAAALRGHPAVARHLADDAPLVVFSCHRAPTPEDVEQVRELGRRARVVVDGSDAAWRDLLPADTGWVRLHAWREEVFAEVVEDPEAGVAVPDDTYALLDLLGAAGVRVLALPGLVADRLADCLANEAYAVVEEGTARPEDVDLALRLAMNHPEGPFAYVRRAGPVTVASRLRSLLAEIGDSRYRPTQLMRRQVSAGTRRA</sequence>
<reference evidence="6" key="1">
    <citation type="journal article" date="2019" name="Int. J. Syst. Evol. Microbiol.">
        <title>The Global Catalogue of Microorganisms (GCM) 10K type strain sequencing project: providing services to taxonomists for standard genome sequencing and annotation.</title>
        <authorList>
            <consortium name="The Broad Institute Genomics Platform"/>
            <consortium name="The Broad Institute Genome Sequencing Center for Infectious Disease"/>
            <person name="Wu L."/>
            <person name="Ma J."/>
        </authorList>
    </citation>
    <scope>NUCLEOTIDE SEQUENCE [LARGE SCALE GENOMIC DNA]</scope>
    <source>
        <strain evidence="6">CGMCC 4.7106</strain>
    </source>
</reference>
<dbReference type="PANTHER" id="PTHR48075:SF5">
    <property type="entry name" value="3-HYDROXYBUTYRYL-COA DEHYDROGENASE"/>
    <property type="match status" value="1"/>
</dbReference>
<accession>A0ABW1BZ01</accession>
<comment type="similarity">
    <text evidence="1">Belongs to the 3-hydroxyacyl-CoA dehydrogenase family.</text>
</comment>
<evidence type="ECO:0000313" key="5">
    <source>
        <dbReference type="EMBL" id="MFC5818525.1"/>
    </source>
</evidence>
<protein>
    <submittedName>
        <fullName evidence="5">3-hydroxyacyl-CoA dehydrogenase NAD-binding domain-containing protein</fullName>
    </submittedName>
</protein>
<gene>
    <name evidence="5" type="ORF">ACFPUY_25775</name>
</gene>
<evidence type="ECO:0000256" key="1">
    <source>
        <dbReference type="ARBA" id="ARBA00009463"/>
    </source>
</evidence>
<dbReference type="Pfam" id="PF02737">
    <property type="entry name" value="3HCDH_N"/>
    <property type="match status" value="1"/>
</dbReference>
<keyword evidence="2" id="KW-0560">Oxidoreductase</keyword>
<evidence type="ECO:0000313" key="6">
    <source>
        <dbReference type="Proteomes" id="UP001596096"/>
    </source>
</evidence>
<proteinExistence type="inferred from homology"/>
<organism evidence="5 6">
    <name type="scientific">Nonomuraea harbinensis</name>
    <dbReference type="NCBI Taxonomy" id="1286938"/>
    <lineage>
        <taxon>Bacteria</taxon>
        <taxon>Bacillati</taxon>
        <taxon>Actinomycetota</taxon>
        <taxon>Actinomycetes</taxon>
        <taxon>Streptosporangiales</taxon>
        <taxon>Streptosporangiaceae</taxon>
        <taxon>Nonomuraea</taxon>
    </lineage>
</organism>
<dbReference type="InterPro" id="IPR006176">
    <property type="entry name" value="3-OHacyl-CoA_DH_NAD-bd"/>
</dbReference>
<evidence type="ECO:0000256" key="2">
    <source>
        <dbReference type="ARBA" id="ARBA00023002"/>
    </source>
</evidence>
<dbReference type="InterPro" id="IPR006108">
    <property type="entry name" value="3HC_DH_C"/>
</dbReference>
<name>A0ABW1BZ01_9ACTN</name>
<dbReference type="Pfam" id="PF00725">
    <property type="entry name" value="3HCDH"/>
    <property type="match status" value="2"/>
</dbReference>
<dbReference type="Proteomes" id="UP001596096">
    <property type="component" value="Unassembled WGS sequence"/>
</dbReference>
<feature type="domain" description="3-hydroxyacyl-CoA dehydrogenase C-terminal" evidence="3">
    <location>
        <begin position="409"/>
        <end position="492"/>
    </location>
</feature>
<dbReference type="RefSeq" id="WP_219552567.1">
    <property type="nucleotide sequence ID" value="NZ_JAHKRN010000103.1"/>
</dbReference>